<feature type="domain" description="HTH tetR-type" evidence="3">
    <location>
        <begin position="11"/>
        <end position="71"/>
    </location>
</feature>
<dbReference type="AlphaFoldDB" id="K6Y4T6"/>
<dbReference type="InterPro" id="IPR001647">
    <property type="entry name" value="HTH_TetR"/>
</dbReference>
<reference evidence="4 5" key="1">
    <citation type="journal article" date="2017" name="Antonie Van Leeuwenhoek">
        <title>Rhizobium rhizosphaerae sp. nov., a novel species isolated from rice rhizosphere.</title>
        <authorList>
            <person name="Zhao J.J."/>
            <person name="Zhang J."/>
            <person name="Zhang R.J."/>
            <person name="Zhang C.W."/>
            <person name="Yin H.Q."/>
            <person name="Zhang X.X."/>
        </authorList>
    </citation>
    <scope>NUCLEOTIDE SEQUENCE [LARGE SCALE GENOMIC DNA]</scope>
    <source>
        <strain evidence="4 5">E3</strain>
    </source>
</reference>
<feature type="DNA-binding region" description="H-T-H motif" evidence="2">
    <location>
        <begin position="34"/>
        <end position="53"/>
    </location>
</feature>
<organism evidence="4 5">
    <name type="scientific">Aliiglaciecola lipolytica E3</name>
    <dbReference type="NCBI Taxonomy" id="1127673"/>
    <lineage>
        <taxon>Bacteria</taxon>
        <taxon>Pseudomonadati</taxon>
        <taxon>Pseudomonadota</taxon>
        <taxon>Gammaproteobacteria</taxon>
        <taxon>Alteromonadales</taxon>
        <taxon>Alteromonadaceae</taxon>
        <taxon>Aliiglaciecola</taxon>
    </lineage>
</organism>
<dbReference type="Proteomes" id="UP000006334">
    <property type="component" value="Unassembled WGS sequence"/>
</dbReference>
<evidence type="ECO:0000256" key="1">
    <source>
        <dbReference type="ARBA" id="ARBA00023125"/>
    </source>
</evidence>
<dbReference type="RefSeq" id="WP_008843077.1">
    <property type="nucleotide sequence ID" value="NZ_BAEN01000015.1"/>
</dbReference>
<dbReference type="OrthoDB" id="8535430at2"/>
<dbReference type="Pfam" id="PF00440">
    <property type="entry name" value="TetR_N"/>
    <property type="match status" value="1"/>
</dbReference>
<dbReference type="Gene3D" id="1.10.357.10">
    <property type="entry name" value="Tetracycline Repressor, domain 2"/>
    <property type="match status" value="1"/>
</dbReference>
<comment type="caution">
    <text evidence="4">The sequence shown here is derived from an EMBL/GenBank/DDBJ whole genome shotgun (WGS) entry which is preliminary data.</text>
</comment>
<dbReference type="SUPFAM" id="SSF46689">
    <property type="entry name" value="Homeodomain-like"/>
    <property type="match status" value="1"/>
</dbReference>
<keyword evidence="5" id="KW-1185">Reference proteome</keyword>
<gene>
    <name evidence="4" type="ORF">GLIP_0611</name>
</gene>
<evidence type="ECO:0000256" key="2">
    <source>
        <dbReference type="PROSITE-ProRule" id="PRU00335"/>
    </source>
</evidence>
<proteinExistence type="predicted"/>
<dbReference type="PROSITE" id="PS50977">
    <property type="entry name" value="HTH_TETR_2"/>
    <property type="match status" value="1"/>
</dbReference>
<keyword evidence="1 2" id="KW-0238">DNA-binding</keyword>
<accession>K6Y4T6</accession>
<dbReference type="eggNOG" id="COG1309">
    <property type="taxonomic scope" value="Bacteria"/>
</dbReference>
<protein>
    <recommendedName>
        <fullName evidence="3">HTH tetR-type domain-containing protein</fullName>
    </recommendedName>
</protein>
<evidence type="ECO:0000313" key="4">
    <source>
        <dbReference type="EMBL" id="GAC13257.1"/>
    </source>
</evidence>
<dbReference type="EMBL" id="BAEN01000015">
    <property type="protein sequence ID" value="GAC13257.1"/>
    <property type="molecule type" value="Genomic_DNA"/>
</dbReference>
<evidence type="ECO:0000313" key="5">
    <source>
        <dbReference type="Proteomes" id="UP000006334"/>
    </source>
</evidence>
<dbReference type="GO" id="GO:0003677">
    <property type="term" value="F:DNA binding"/>
    <property type="evidence" value="ECO:0007669"/>
    <property type="project" value="UniProtKB-UniRule"/>
</dbReference>
<sequence length="196" mass="22575">MTISLQERKMEFTHNLLLEAACQLTEELDVNDISFKKVAERANVSERTMFRYFATRDVFLDALTQLLHQQLNLPAVPKSVAEMPAYIEELYSKLDAQPRKVSTLLQSELLHRVISSTAKDRLRDLTLLLSNTFPGAPKQEVLKTAANIRYSLSASSWRYYRQYFEFDLKTSIDCVQMLVDQAIQHLIKINSDATEI</sequence>
<name>K6Y4T6_9ALTE</name>
<dbReference type="InterPro" id="IPR009057">
    <property type="entry name" value="Homeodomain-like_sf"/>
</dbReference>
<evidence type="ECO:0000259" key="3">
    <source>
        <dbReference type="PROSITE" id="PS50977"/>
    </source>
</evidence>